<comment type="caution">
    <text evidence="1">The sequence shown here is derived from an EMBL/GenBank/DDBJ whole genome shotgun (WGS) entry which is preliminary data.</text>
</comment>
<protein>
    <recommendedName>
        <fullName evidence="3">Immunity protein 10</fullName>
    </recommendedName>
</protein>
<evidence type="ECO:0000313" key="1">
    <source>
        <dbReference type="EMBL" id="MBD0779943.1"/>
    </source>
</evidence>
<dbReference type="InterPro" id="IPR028962">
    <property type="entry name" value="Imm10"/>
</dbReference>
<reference evidence="1" key="1">
    <citation type="submission" date="2020-05" db="EMBL/GenBank/DDBJ databases">
        <title>The draft genome sequence of Maribacter sp. ANRC-HE7.</title>
        <authorList>
            <person name="Mu L."/>
        </authorList>
    </citation>
    <scope>NUCLEOTIDE SEQUENCE</scope>
    <source>
        <strain evidence="1">ANRC-HE7</strain>
    </source>
</reference>
<evidence type="ECO:0008006" key="3">
    <source>
        <dbReference type="Google" id="ProtNLM"/>
    </source>
</evidence>
<evidence type="ECO:0000313" key="2">
    <source>
        <dbReference type="Proteomes" id="UP001166021"/>
    </source>
</evidence>
<proteinExistence type="predicted"/>
<dbReference type="EMBL" id="JABTCF010000017">
    <property type="protein sequence ID" value="MBD0779943.1"/>
    <property type="molecule type" value="Genomic_DNA"/>
</dbReference>
<keyword evidence="2" id="KW-1185">Reference proteome</keyword>
<dbReference type="Pfam" id="PF15588">
    <property type="entry name" value="Imm10"/>
    <property type="match status" value="1"/>
</dbReference>
<accession>A0ABR7V9X2</accession>
<name>A0ABR7V9X2_9FLAO</name>
<dbReference type="RefSeq" id="WP_188245376.1">
    <property type="nucleotide sequence ID" value="NZ_JABTCF010000017.1"/>
</dbReference>
<sequence>MEFKADKIFADYDENELLIIAFSGKTGNEDIYLIIQDAFDRKDEQEIELGMNTFHIEINDQSRSGYGGISEIELWKNMLSIKLDKTGKENLKVENEIINIGLNINEKEFVNLTEKLKVIFEPEKKIITAYNTV</sequence>
<dbReference type="Proteomes" id="UP001166021">
    <property type="component" value="Unassembled WGS sequence"/>
</dbReference>
<gene>
    <name evidence="1" type="ORF">HPE56_19265</name>
</gene>
<organism evidence="1 2">
    <name type="scientific">Maribacter aquimaris</name>
    <dbReference type="NCBI Taxonomy" id="2737171"/>
    <lineage>
        <taxon>Bacteria</taxon>
        <taxon>Pseudomonadati</taxon>
        <taxon>Bacteroidota</taxon>
        <taxon>Flavobacteriia</taxon>
        <taxon>Flavobacteriales</taxon>
        <taxon>Flavobacteriaceae</taxon>
        <taxon>Maribacter</taxon>
    </lineage>
</organism>